<evidence type="ECO:0000313" key="3">
    <source>
        <dbReference type="Proteomes" id="UP000186817"/>
    </source>
</evidence>
<feature type="compositionally biased region" description="Basic residues" evidence="1">
    <location>
        <begin position="142"/>
        <end position="154"/>
    </location>
</feature>
<feature type="region of interest" description="Disordered" evidence="1">
    <location>
        <begin position="100"/>
        <end position="198"/>
    </location>
</feature>
<feature type="region of interest" description="Disordered" evidence="1">
    <location>
        <begin position="1"/>
        <end position="50"/>
    </location>
</feature>
<reference evidence="2 3" key="1">
    <citation type="submission" date="2016-02" db="EMBL/GenBank/DDBJ databases">
        <title>Genome analysis of coral dinoflagellate symbionts highlights evolutionary adaptations to a symbiotic lifestyle.</title>
        <authorList>
            <person name="Aranda M."/>
            <person name="Li Y."/>
            <person name="Liew Y.J."/>
            <person name="Baumgarten S."/>
            <person name="Simakov O."/>
            <person name="Wilson M."/>
            <person name="Piel J."/>
            <person name="Ashoor H."/>
            <person name="Bougouffa S."/>
            <person name="Bajic V.B."/>
            <person name="Ryu T."/>
            <person name="Ravasi T."/>
            <person name="Bayer T."/>
            <person name="Micklem G."/>
            <person name="Kim H."/>
            <person name="Bhak J."/>
            <person name="Lajeunesse T.C."/>
            <person name="Voolstra C.R."/>
        </authorList>
    </citation>
    <scope>NUCLEOTIDE SEQUENCE [LARGE SCALE GENOMIC DNA]</scope>
    <source>
        <strain evidence="2 3">CCMP2467</strain>
    </source>
</reference>
<comment type="caution">
    <text evidence="2">The sequence shown here is derived from an EMBL/GenBank/DDBJ whole genome shotgun (WGS) entry which is preliminary data.</text>
</comment>
<name>A0A1Q9BTE5_SYMMI</name>
<accession>A0A1Q9BTE5</accession>
<dbReference type="EMBL" id="LSRX01004518">
    <property type="protein sequence ID" value="OLP73932.1"/>
    <property type="molecule type" value="Genomic_DNA"/>
</dbReference>
<evidence type="ECO:0000313" key="2">
    <source>
        <dbReference type="EMBL" id="OLP73932.1"/>
    </source>
</evidence>
<keyword evidence="3" id="KW-1185">Reference proteome</keyword>
<dbReference type="Proteomes" id="UP000186817">
    <property type="component" value="Unassembled WGS sequence"/>
</dbReference>
<proteinExistence type="predicted"/>
<gene>
    <name evidence="2" type="ORF">AK812_SmicGene46675</name>
</gene>
<dbReference type="AlphaFoldDB" id="A0A1Q9BTE5"/>
<organism evidence="2 3">
    <name type="scientific">Symbiodinium microadriaticum</name>
    <name type="common">Dinoflagellate</name>
    <name type="synonym">Zooxanthella microadriatica</name>
    <dbReference type="NCBI Taxonomy" id="2951"/>
    <lineage>
        <taxon>Eukaryota</taxon>
        <taxon>Sar</taxon>
        <taxon>Alveolata</taxon>
        <taxon>Dinophyceae</taxon>
        <taxon>Suessiales</taxon>
        <taxon>Symbiodiniaceae</taxon>
        <taxon>Symbiodinium</taxon>
    </lineage>
</organism>
<feature type="compositionally biased region" description="Basic and acidic residues" evidence="1">
    <location>
        <begin position="122"/>
        <end position="141"/>
    </location>
</feature>
<evidence type="ECO:0000256" key="1">
    <source>
        <dbReference type="SAM" id="MobiDB-lite"/>
    </source>
</evidence>
<feature type="compositionally biased region" description="Low complexity" evidence="1">
    <location>
        <begin position="30"/>
        <end position="44"/>
    </location>
</feature>
<sequence length="308" mass="33098">MRPPSSTPKKQVKFGTPGTPVKALPEPREVSGAAAAGAAAAVSPEAEKPASELMTPELLEKQDMVYLPYRLTLSSLGCTYKFKIQFLSIACVASCARTKLPGPGQAEASSAQKARGQAAGGETKEGEPKEDQPKEGEDQGKAKAKAKATTKAKAKATAEPRSKGKPSKETKKKAGEGRKARSPRGTKETFAGRRKPSTDPSLRAFVAVKDAFEGIAGKLRSPSRLQDAFWKFAWPNLKGDFNQHAAELAKQFLRSEQARGTMGWPGGRWWRSPESASIPHRVQPVQLSMFAWVALGLGIGVFVQLEVE</sequence>
<protein>
    <submittedName>
        <fullName evidence="2">Uncharacterized protein</fullName>
    </submittedName>
</protein>
<feature type="compositionally biased region" description="Basic and acidic residues" evidence="1">
    <location>
        <begin position="156"/>
        <end position="191"/>
    </location>
</feature>
<dbReference type="OrthoDB" id="455165at2759"/>